<protein>
    <submittedName>
        <fullName evidence="2">Uncharacterized protein</fullName>
    </submittedName>
</protein>
<feature type="compositionally biased region" description="Basic and acidic residues" evidence="1">
    <location>
        <begin position="175"/>
        <end position="186"/>
    </location>
</feature>
<dbReference type="EMBL" id="JROU02001693">
    <property type="protein sequence ID" value="OEH75573.1"/>
    <property type="molecule type" value="Genomic_DNA"/>
</dbReference>
<evidence type="ECO:0000313" key="2">
    <source>
        <dbReference type="EMBL" id="OEH75573.1"/>
    </source>
</evidence>
<keyword evidence="3" id="KW-1185">Reference proteome</keyword>
<reference evidence="2 3" key="1">
    <citation type="journal article" date="2016" name="BMC Genomics">
        <title>Comparative genomics reveals Cyclospora cayetanensis possesses coccidia-like metabolism and invasion components but unique surface antigens.</title>
        <authorList>
            <person name="Liu S."/>
            <person name="Wang L."/>
            <person name="Zheng H."/>
            <person name="Xu Z."/>
            <person name="Roellig D.M."/>
            <person name="Li N."/>
            <person name="Frace M.A."/>
            <person name="Tang K."/>
            <person name="Arrowood M.J."/>
            <person name="Moss D.M."/>
            <person name="Zhang L."/>
            <person name="Feng Y."/>
            <person name="Xiao L."/>
        </authorList>
    </citation>
    <scope>NUCLEOTIDE SEQUENCE [LARGE SCALE GENOMIC DNA]</scope>
    <source>
        <strain evidence="2 3">CHN_HEN01</strain>
    </source>
</reference>
<dbReference type="VEuPathDB" id="ToxoDB:LOC34623296"/>
<accession>A0A1D3CWJ4</accession>
<name>A0A1D3CWJ4_9EIME</name>
<gene>
    <name evidence="2" type="ORF">cyc_07304</name>
</gene>
<evidence type="ECO:0000313" key="3">
    <source>
        <dbReference type="Proteomes" id="UP000095192"/>
    </source>
</evidence>
<dbReference type="Proteomes" id="UP000095192">
    <property type="component" value="Unassembled WGS sequence"/>
</dbReference>
<feature type="region of interest" description="Disordered" evidence="1">
    <location>
        <begin position="175"/>
        <end position="211"/>
    </location>
</feature>
<comment type="caution">
    <text evidence="2">The sequence shown here is derived from an EMBL/GenBank/DDBJ whole genome shotgun (WGS) entry which is preliminary data.</text>
</comment>
<proteinExistence type="predicted"/>
<evidence type="ECO:0000256" key="1">
    <source>
        <dbReference type="SAM" id="MobiDB-lite"/>
    </source>
</evidence>
<organism evidence="2 3">
    <name type="scientific">Cyclospora cayetanensis</name>
    <dbReference type="NCBI Taxonomy" id="88456"/>
    <lineage>
        <taxon>Eukaryota</taxon>
        <taxon>Sar</taxon>
        <taxon>Alveolata</taxon>
        <taxon>Apicomplexa</taxon>
        <taxon>Conoidasida</taxon>
        <taxon>Coccidia</taxon>
        <taxon>Eucoccidiorida</taxon>
        <taxon>Eimeriorina</taxon>
        <taxon>Eimeriidae</taxon>
        <taxon>Cyclospora</taxon>
    </lineage>
</organism>
<dbReference type="VEuPathDB" id="ToxoDB:cyc_07304"/>
<dbReference type="InParanoid" id="A0A1D3CWJ4"/>
<dbReference type="AlphaFoldDB" id="A0A1D3CWJ4"/>
<feature type="region of interest" description="Disordered" evidence="1">
    <location>
        <begin position="1"/>
        <end position="23"/>
    </location>
</feature>
<sequence length="274" mass="30589">MEKESSKAALSMGFAGKPSRCQREGLAHKRPGMLGGAQVPGAAGMCTGRISELALHTRKRTDWCQKDGRYVRELTKSSGQGVPPPVLQSQKKSQLRYCGMQPEDQRQHFQTRWKPIDGKMAFCTGRRGGSATVECDYEHIDRENTYHTWKRMGNTHLHTGSHLQFDRFLTVEESAKRSDRLPDVKNRNPPAANPDGPFEKPRSDGGNLDRTFVPREDAVRSDDFSHAAKRNLALKSSHLQLSTLHNTTGSDAAELCRGGRIPPEDHAFDFVLPL</sequence>